<dbReference type="Pfam" id="PF02561">
    <property type="entry name" value="FliS"/>
    <property type="match status" value="1"/>
</dbReference>
<evidence type="ECO:0000256" key="1">
    <source>
        <dbReference type="ARBA" id="ARBA00004514"/>
    </source>
</evidence>
<comment type="similarity">
    <text evidence="2 6">Belongs to the FliS family.</text>
</comment>
<keyword evidence="4 6" id="KW-1005">Bacterial flagellum biogenesis</keyword>
<dbReference type="PANTHER" id="PTHR34773">
    <property type="entry name" value="FLAGELLAR SECRETION CHAPERONE FLIS"/>
    <property type="match status" value="1"/>
</dbReference>
<dbReference type="EMBL" id="JACJUU010000001">
    <property type="protein sequence ID" value="MBC2768485.1"/>
    <property type="molecule type" value="Genomic_DNA"/>
</dbReference>
<reference evidence="7 8" key="1">
    <citation type="submission" date="2020-08" db="EMBL/GenBank/DDBJ databases">
        <title>Paraeoetvoesia sp. YC-7-48 draft genome sequence.</title>
        <authorList>
            <person name="Yao L."/>
        </authorList>
    </citation>
    <scope>NUCLEOTIDE SEQUENCE [LARGE SCALE GENOMIC DNA]</scope>
    <source>
        <strain evidence="8">YC-7-48</strain>
    </source>
</reference>
<evidence type="ECO:0000256" key="5">
    <source>
        <dbReference type="ARBA" id="ARBA00023186"/>
    </source>
</evidence>
<dbReference type="PANTHER" id="PTHR34773:SF1">
    <property type="entry name" value="FLAGELLAR SECRETION CHAPERONE FLIS"/>
    <property type="match status" value="1"/>
</dbReference>
<evidence type="ECO:0000256" key="3">
    <source>
        <dbReference type="ARBA" id="ARBA00022490"/>
    </source>
</evidence>
<keyword evidence="8" id="KW-1185">Reference proteome</keyword>
<keyword evidence="7" id="KW-0966">Cell projection</keyword>
<keyword evidence="7" id="KW-0969">Cilium</keyword>
<evidence type="ECO:0000313" key="8">
    <source>
        <dbReference type="Proteomes" id="UP000545386"/>
    </source>
</evidence>
<keyword evidence="3 6" id="KW-0963">Cytoplasm</keyword>
<dbReference type="Gene3D" id="1.20.120.340">
    <property type="entry name" value="Flagellar protein FliS"/>
    <property type="match status" value="1"/>
</dbReference>
<name>A0A842HNJ9_9BURK</name>
<dbReference type="SUPFAM" id="SSF101116">
    <property type="entry name" value="Flagellar export chaperone FliS"/>
    <property type="match status" value="1"/>
</dbReference>
<sequence length="146" mass="15624">MTYSMPRGPRANRSVQAYANIGLETEVLSASPERLITLLYDGALAAIAKARLYMENNNAQGRGVALSKAIDIIESGLKASLNMEAGGDLAKNLSATYDLMISHLMLANLRNDISKLDLAENMLREIADAWKTSVDTPKAKNGAAAA</sequence>
<dbReference type="PIRSF" id="PIRSF039090">
    <property type="entry name" value="Flis"/>
    <property type="match status" value="1"/>
</dbReference>
<protein>
    <recommendedName>
        <fullName evidence="6">Flagellar secretion chaperone FliS</fullName>
    </recommendedName>
</protein>
<dbReference type="RefSeq" id="WP_185778328.1">
    <property type="nucleotide sequence ID" value="NZ_JACJUU010000001.1"/>
</dbReference>
<dbReference type="AlphaFoldDB" id="A0A842HNJ9"/>
<gene>
    <name evidence="7" type="primary">fliS</name>
    <name evidence="7" type="ORF">GTU67_00980</name>
</gene>
<dbReference type="GO" id="GO:0044780">
    <property type="term" value="P:bacterial-type flagellum assembly"/>
    <property type="evidence" value="ECO:0007669"/>
    <property type="project" value="InterPro"/>
</dbReference>
<keyword evidence="5" id="KW-0143">Chaperone</keyword>
<proteinExistence type="inferred from homology"/>
<dbReference type="InterPro" id="IPR003713">
    <property type="entry name" value="FliS"/>
</dbReference>
<dbReference type="GO" id="GO:0071973">
    <property type="term" value="P:bacterial-type flagellum-dependent cell motility"/>
    <property type="evidence" value="ECO:0007669"/>
    <property type="project" value="TreeGrafter"/>
</dbReference>
<evidence type="ECO:0000256" key="4">
    <source>
        <dbReference type="ARBA" id="ARBA00022795"/>
    </source>
</evidence>
<dbReference type="NCBIfam" id="TIGR00208">
    <property type="entry name" value="fliS"/>
    <property type="match status" value="1"/>
</dbReference>
<organism evidence="7 8">
    <name type="scientific">Pusillimonas minor</name>
    <dbReference type="NCBI Taxonomy" id="2697024"/>
    <lineage>
        <taxon>Bacteria</taxon>
        <taxon>Pseudomonadati</taxon>
        <taxon>Pseudomonadota</taxon>
        <taxon>Betaproteobacteria</taxon>
        <taxon>Burkholderiales</taxon>
        <taxon>Alcaligenaceae</taxon>
        <taxon>Pusillimonas</taxon>
    </lineage>
</organism>
<evidence type="ECO:0000256" key="2">
    <source>
        <dbReference type="ARBA" id="ARBA00008787"/>
    </source>
</evidence>
<dbReference type="InterPro" id="IPR036584">
    <property type="entry name" value="FliS_sf"/>
</dbReference>
<dbReference type="CDD" id="cd16098">
    <property type="entry name" value="FliS"/>
    <property type="match status" value="1"/>
</dbReference>
<comment type="caution">
    <text evidence="7">The sequence shown here is derived from an EMBL/GenBank/DDBJ whole genome shotgun (WGS) entry which is preliminary data.</text>
</comment>
<comment type="subcellular location">
    <subcellularLocation>
        <location evidence="1 6">Cytoplasm</location>
        <location evidence="1 6">Cytosol</location>
    </subcellularLocation>
</comment>
<accession>A0A842HNJ9</accession>
<evidence type="ECO:0000256" key="6">
    <source>
        <dbReference type="PIRNR" id="PIRNR039090"/>
    </source>
</evidence>
<dbReference type="Proteomes" id="UP000545386">
    <property type="component" value="Unassembled WGS sequence"/>
</dbReference>
<keyword evidence="7" id="KW-0282">Flagellum</keyword>
<dbReference type="GO" id="GO:0005829">
    <property type="term" value="C:cytosol"/>
    <property type="evidence" value="ECO:0007669"/>
    <property type="project" value="UniProtKB-SubCell"/>
</dbReference>
<evidence type="ECO:0000313" key="7">
    <source>
        <dbReference type="EMBL" id="MBC2768485.1"/>
    </source>
</evidence>